<keyword evidence="2 7" id="KW-0479">Metal-binding</keyword>
<dbReference type="AlphaFoldDB" id="A0A2V2ZV29"/>
<reference evidence="9 10" key="1">
    <citation type="submission" date="2018-05" db="EMBL/GenBank/DDBJ databases">
        <title>Freshwater and sediment microbial communities from various areas in North America, analyzing microbe dynamics in response to fracking.</title>
        <authorList>
            <person name="Lamendella R."/>
        </authorList>
    </citation>
    <scope>NUCLEOTIDE SEQUENCE [LARGE SCALE GENOMIC DNA]</scope>
    <source>
        <strain evidence="9 10">15_TX</strain>
    </source>
</reference>
<feature type="active site" description="Proton donor/acceptor" evidence="5">
    <location>
        <position position="272"/>
    </location>
</feature>
<evidence type="ECO:0000256" key="7">
    <source>
        <dbReference type="PIRSR" id="PIRSR038994-3"/>
    </source>
</evidence>
<comment type="caution">
    <text evidence="9">The sequence shown here is derived from an EMBL/GenBank/DDBJ whole genome shotgun (WGS) entry which is preliminary data.</text>
</comment>
<evidence type="ECO:0000259" key="8">
    <source>
        <dbReference type="Pfam" id="PF01979"/>
    </source>
</evidence>
<dbReference type="PANTHER" id="PTHR11113:SF14">
    <property type="entry name" value="N-ACETYLGLUCOSAMINE-6-PHOSPHATE DEACETYLASE"/>
    <property type="match status" value="1"/>
</dbReference>
<dbReference type="InterPro" id="IPR003764">
    <property type="entry name" value="GlcNAc_6-P_deAcase"/>
</dbReference>
<dbReference type="GO" id="GO:0046872">
    <property type="term" value="F:metal ion binding"/>
    <property type="evidence" value="ECO:0007669"/>
    <property type="project" value="UniProtKB-KW"/>
</dbReference>
<evidence type="ECO:0000256" key="2">
    <source>
        <dbReference type="ARBA" id="ARBA00022723"/>
    </source>
</evidence>
<dbReference type="Proteomes" id="UP000247150">
    <property type="component" value="Unassembled WGS sequence"/>
</dbReference>
<name>A0A2V2ZV29_9BACI</name>
<dbReference type="GO" id="GO:0006046">
    <property type="term" value="P:N-acetylglucosamine catabolic process"/>
    <property type="evidence" value="ECO:0007669"/>
    <property type="project" value="TreeGrafter"/>
</dbReference>
<dbReference type="OrthoDB" id="9776488at2"/>
<comment type="cofactor">
    <cofactor evidence="7">
        <name>a divalent metal cation</name>
        <dbReference type="ChEBI" id="CHEBI:60240"/>
    </cofactor>
    <text evidence="7">Binds 1 divalent metal cation per subunit.</text>
</comment>
<dbReference type="InterPro" id="IPR006680">
    <property type="entry name" value="Amidohydro-rel"/>
</dbReference>
<dbReference type="GO" id="GO:0008448">
    <property type="term" value="F:N-acetylglucosamine-6-phosphate deacetylase activity"/>
    <property type="evidence" value="ECO:0007669"/>
    <property type="project" value="InterPro"/>
</dbReference>
<evidence type="ECO:0000313" key="9">
    <source>
        <dbReference type="EMBL" id="PWW28252.1"/>
    </source>
</evidence>
<feature type="binding site" evidence="6">
    <location>
        <position position="226"/>
    </location>
    <ligand>
        <name>substrate</name>
    </ligand>
</feature>
<dbReference type="InterPro" id="IPR032466">
    <property type="entry name" value="Metal_Hydrolase"/>
</dbReference>
<evidence type="ECO:0000256" key="1">
    <source>
        <dbReference type="ARBA" id="ARBA00010716"/>
    </source>
</evidence>
<sequence>MENNSQTVIHAVHYKTGQNVEVKFDGNIISEVNPAPKLQKEVPFIAPGLIDLQINGYVGIDFNTLPIKPEEIRKVTKELWKQGVTTYFPTIITNSPEKMREALKSIREASQKFAEVEEAIGGIHLEGPFISPEDGPRGAHRQEYVRSPDWDLFCTFKEAAGGKIKMITLSPEWENASEFIKKCTNDGILVSIGHTAASPEKIQEAVKAGARMSTHLGNGAHPMLPRHPNYIWEQLANDDLASSIIADGFHLPDSVLKVILQLKGNKTILVSDSVSLTGMLPGEYSLHIGGKVVLTPEGRLHMAESPGLLAGSVQTQLWGINHLLKRGLCHLNSAIDLAALNPSLLLHLPVAHISQGNPADFILFYQKKTKDIELFKTFKNGKVVYENKEVSKHVSSYYDELLGSSDSTFKTSS</sequence>
<feature type="binding site" evidence="6">
    <location>
        <begin position="309"/>
        <end position="311"/>
    </location>
    <ligand>
        <name>substrate</name>
    </ligand>
</feature>
<dbReference type="SUPFAM" id="SSF51556">
    <property type="entry name" value="Metallo-dependent hydrolases"/>
    <property type="match status" value="1"/>
</dbReference>
<organism evidence="9 10">
    <name type="scientific">Cytobacillus oceanisediminis</name>
    <dbReference type="NCBI Taxonomy" id="665099"/>
    <lineage>
        <taxon>Bacteria</taxon>
        <taxon>Bacillati</taxon>
        <taxon>Bacillota</taxon>
        <taxon>Bacilli</taxon>
        <taxon>Bacillales</taxon>
        <taxon>Bacillaceae</taxon>
        <taxon>Cytobacillus</taxon>
    </lineage>
</organism>
<protein>
    <submittedName>
        <fullName evidence="9">N-acetylglucosamine-6-phosphate deacetylase</fullName>
    </submittedName>
</protein>
<keyword evidence="4" id="KW-0119">Carbohydrate metabolism</keyword>
<dbReference type="Gene3D" id="3.20.20.140">
    <property type="entry name" value="Metal-dependent hydrolases"/>
    <property type="match status" value="1"/>
</dbReference>
<feature type="binding site" evidence="6">
    <location>
        <position position="139"/>
    </location>
    <ligand>
        <name>substrate</name>
    </ligand>
</feature>
<feature type="binding site" evidence="7">
    <location>
        <position position="194"/>
    </location>
    <ligand>
        <name>Zn(2+)</name>
        <dbReference type="ChEBI" id="CHEBI:29105"/>
    </ligand>
</feature>
<dbReference type="PIRSF" id="PIRSF038994">
    <property type="entry name" value="NagA"/>
    <property type="match status" value="1"/>
</dbReference>
<dbReference type="Pfam" id="PF01979">
    <property type="entry name" value="Amidohydro_1"/>
    <property type="match status" value="1"/>
</dbReference>
<feature type="binding site" evidence="6">
    <location>
        <position position="250"/>
    </location>
    <ligand>
        <name>substrate</name>
    </ligand>
</feature>
<evidence type="ECO:0000256" key="3">
    <source>
        <dbReference type="ARBA" id="ARBA00022801"/>
    </source>
</evidence>
<feature type="binding site" evidence="6">
    <location>
        <begin position="218"/>
        <end position="219"/>
    </location>
    <ligand>
        <name>substrate</name>
    </ligand>
</feature>
<feature type="binding site" evidence="7">
    <location>
        <position position="126"/>
    </location>
    <ligand>
        <name>Zn(2+)</name>
        <dbReference type="ChEBI" id="CHEBI:29105"/>
    </ligand>
</feature>
<proteinExistence type="inferred from homology"/>
<gene>
    <name evidence="9" type="ORF">DFO73_10667</name>
</gene>
<evidence type="ECO:0000256" key="4">
    <source>
        <dbReference type="PIRNR" id="PIRNR038994"/>
    </source>
</evidence>
<keyword evidence="3 4" id="KW-0378">Hydrolase</keyword>
<dbReference type="NCBIfam" id="TIGR00221">
    <property type="entry name" value="nagA"/>
    <property type="match status" value="1"/>
</dbReference>
<comment type="similarity">
    <text evidence="1 4">Belongs to the metallo-dependent hydrolases superfamily. NagA family.</text>
</comment>
<evidence type="ECO:0000256" key="5">
    <source>
        <dbReference type="PIRSR" id="PIRSR038994-1"/>
    </source>
</evidence>
<dbReference type="EMBL" id="QGTW01000006">
    <property type="protein sequence ID" value="PWW28252.1"/>
    <property type="molecule type" value="Genomic_DNA"/>
</dbReference>
<evidence type="ECO:0000256" key="6">
    <source>
        <dbReference type="PIRSR" id="PIRSR038994-2"/>
    </source>
</evidence>
<dbReference type="PANTHER" id="PTHR11113">
    <property type="entry name" value="N-ACETYLGLUCOSAMINE-6-PHOSPHATE DEACETYLASE"/>
    <property type="match status" value="1"/>
</dbReference>
<feature type="domain" description="Amidohydrolase-related" evidence="8">
    <location>
        <begin position="44"/>
        <end position="384"/>
    </location>
</feature>
<evidence type="ECO:0000313" key="10">
    <source>
        <dbReference type="Proteomes" id="UP000247150"/>
    </source>
</evidence>
<accession>A0A2V2ZV29</accession>
<feature type="binding site" evidence="7">
    <location>
        <position position="215"/>
    </location>
    <ligand>
        <name>Zn(2+)</name>
        <dbReference type="ChEBI" id="CHEBI:29105"/>
    </ligand>
</feature>